<sequence>MTGIDSAKAAIAMYTYHKGISETIYSQLIGRLAPSKDLQRIYQNPSPSDYIQPPNIFKACPNAQNTVPAAKIPKDEATQYRMNSRRYMAIEKHEHFASAKDIDGYLHHAKDSSQRQRLELGDGVVRVGGCDGVVESAILLTMDLLVNDTHKESYHLRQSYRQYLRRILIDLRPRLRTQFSNKSWPYRLHTLHLGGSQACASRGKAAAKEAAADFWS</sequence>
<gene>
    <name evidence="1" type="ORF">AC579_2950</name>
</gene>
<evidence type="ECO:0000313" key="1">
    <source>
        <dbReference type="EMBL" id="KXT13359.1"/>
    </source>
</evidence>
<accession>A0A139IFB2</accession>
<proteinExistence type="predicted"/>
<organism evidence="1 2">
    <name type="scientific">Pseudocercospora musae</name>
    <dbReference type="NCBI Taxonomy" id="113226"/>
    <lineage>
        <taxon>Eukaryota</taxon>
        <taxon>Fungi</taxon>
        <taxon>Dikarya</taxon>
        <taxon>Ascomycota</taxon>
        <taxon>Pezizomycotina</taxon>
        <taxon>Dothideomycetes</taxon>
        <taxon>Dothideomycetidae</taxon>
        <taxon>Mycosphaerellales</taxon>
        <taxon>Mycosphaerellaceae</taxon>
        <taxon>Pseudocercospora</taxon>
    </lineage>
</organism>
<reference evidence="1 2" key="1">
    <citation type="submission" date="2015-07" db="EMBL/GenBank/DDBJ databases">
        <title>Comparative genomics of the Sigatoka disease complex on banana suggests a link between parallel evolutionary changes in Pseudocercospora fijiensis and Pseudocercospora eumusae and increased virulence on the banana host.</title>
        <authorList>
            <person name="Chang T.-C."/>
            <person name="Salvucci A."/>
            <person name="Crous P.W."/>
            <person name="Stergiopoulos I."/>
        </authorList>
    </citation>
    <scope>NUCLEOTIDE SEQUENCE [LARGE SCALE GENOMIC DNA]</scope>
    <source>
        <strain evidence="1 2">CBS 116634</strain>
    </source>
</reference>
<dbReference type="AlphaFoldDB" id="A0A139IFB2"/>
<evidence type="ECO:0000313" key="2">
    <source>
        <dbReference type="Proteomes" id="UP000073492"/>
    </source>
</evidence>
<keyword evidence="2" id="KW-1185">Reference proteome</keyword>
<dbReference type="EMBL" id="LFZO01000120">
    <property type="protein sequence ID" value="KXT13359.1"/>
    <property type="molecule type" value="Genomic_DNA"/>
</dbReference>
<name>A0A139IFB2_9PEZI</name>
<dbReference type="Proteomes" id="UP000073492">
    <property type="component" value="Unassembled WGS sequence"/>
</dbReference>
<comment type="caution">
    <text evidence="1">The sequence shown here is derived from an EMBL/GenBank/DDBJ whole genome shotgun (WGS) entry which is preliminary data.</text>
</comment>
<protein>
    <submittedName>
        <fullName evidence="1">Uncharacterized protein</fullName>
    </submittedName>
</protein>